<dbReference type="InterPro" id="IPR004521">
    <property type="entry name" value="Uncharacterised_CHP00451"/>
</dbReference>
<dbReference type="InterPro" id="IPR057429">
    <property type="entry name" value="WH_eIF2D"/>
</dbReference>
<dbReference type="GO" id="GO:0001731">
    <property type="term" value="P:formation of translation preinitiation complex"/>
    <property type="evidence" value="ECO:0007669"/>
    <property type="project" value="InterPro"/>
</dbReference>
<keyword evidence="5" id="KW-1185">Reference proteome</keyword>
<reference evidence="4" key="1">
    <citation type="submission" date="2020-05" db="UniProtKB">
        <authorList>
            <consortium name="EnsemblMetazoa"/>
        </authorList>
    </citation>
    <scope>IDENTIFICATION</scope>
    <source>
        <strain evidence="4">TTRI</strain>
    </source>
</reference>
<dbReference type="NCBIfam" id="TIGR00451">
    <property type="entry name" value="unchar_dom_2"/>
    <property type="match status" value="1"/>
</dbReference>
<dbReference type="SUPFAM" id="SSF55159">
    <property type="entry name" value="eIF1-like"/>
    <property type="match status" value="1"/>
</dbReference>
<dbReference type="GO" id="GO:0003723">
    <property type="term" value="F:RNA binding"/>
    <property type="evidence" value="ECO:0007669"/>
    <property type="project" value="InterPro"/>
</dbReference>
<dbReference type="Pfam" id="PF01253">
    <property type="entry name" value="SUI1"/>
    <property type="match status" value="1"/>
</dbReference>
<dbReference type="VEuPathDB" id="VectorBase:GAUT028065"/>
<dbReference type="Pfam" id="PF26291">
    <property type="entry name" value="SWIB_eIF2D"/>
    <property type="match status" value="1"/>
</dbReference>
<accession>A0A1A9V748</accession>
<dbReference type="EnsemblMetazoa" id="GAUT028065-RA">
    <property type="protein sequence ID" value="GAUT028065-PA"/>
    <property type="gene ID" value="GAUT028065"/>
</dbReference>
<sequence>MFLKPYKLKNNVPLKGSEVKKLRQRLQEAFPDKDAGQLISAKTSVSLLKLVTHGDFQSSVYCVNKEPMFFEIEGGRLAPTVMALWQMDNLLPYFTTHPEVLPRLSNGADLMLPGVIPMGTGMNVYGRYKQGQLVAINLTSNKAAIGVGVLPRSSEDLYMSGGYGVGVKILHVFGDKLWSHEPTLAQQVPVIQSAKLTEDDFPPLGSKNHNMESLQKSAISEEDVNEANTATDQREDDNLNDIDNKISVNPVSEEISHNFSQNLAINKDEKDIENELTPETILKEAFLAALKNNGKSLQLPLLTSNFYRLYIVPEAKQALDLKKSKYKKLSNFLNEMIDEGFIVIREETKGVDKITFIDFDHPELVNFITDVKKSNVSAEGTNSENQNPLFKSELTELYVITDATAPLFTKLNYKRGEAIPAAQIKKVLREYVNKQRLSTSNDFTANRSYVLDEILQRICERSAAPLNCIVSSVISKMEHSYQMCSVKDVASNKPLIQMSLATRSKNKKVTLVSNIECYGIIMNEFIKLCKQGAAASTTIVTLPNQKREMLQIQGNQIRFIYNLLTQTYQIPPKCILGLELAKDGKKHQKK</sequence>
<dbReference type="InterPro" id="IPR058886">
    <property type="entry name" value="SWIB_eIF2D"/>
</dbReference>
<dbReference type="InterPro" id="IPR036877">
    <property type="entry name" value="SUI1_dom_sf"/>
</dbReference>
<dbReference type="InterPro" id="IPR039759">
    <property type="entry name" value="eIF2D_SUI1"/>
</dbReference>
<evidence type="ECO:0000313" key="5">
    <source>
        <dbReference type="Proteomes" id="UP000078200"/>
    </source>
</evidence>
<dbReference type="GO" id="GO:0003743">
    <property type="term" value="F:translation initiation factor activity"/>
    <property type="evidence" value="ECO:0007669"/>
    <property type="project" value="InterPro"/>
</dbReference>
<keyword evidence="1" id="KW-0963">Cytoplasm</keyword>
<dbReference type="CDD" id="cd11608">
    <property type="entry name" value="eIF2D_C"/>
    <property type="match status" value="1"/>
</dbReference>
<dbReference type="STRING" id="7395.A0A1A9V748"/>
<evidence type="ECO:0000313" key="4">
    <source>
        <dbReference type="EnsemblMetazoa" id="GAUT028065-PA"/>
    </source>
</evidence>
<dbReference type="InterPro" id="IPR015947">
    <property type="entry name" value="PUA-like_sf"/>
</dbReference>
<dbReference type="Proteomes" id="UP000078200">
    <property type="component" value="Unassembled WGS sequence"/>
</dbReference>
<dbReference type="Gene3D" id="3.10.400.20">
    <property type="match status" value="1"/>
</dbReference>
<dbReference type="InterPro" id="IPR036885">
    <property type="entry name" value="SWIB_MDM2_dom_sf"/>
</dbReference>
<dbReference type="PANTHER" id="PTHR12217">
    <property type="entry name" value="EUKARYOTIC TRANSLATION INITIATION FACTOR 2D"/>
    <property type="match status" value="1"/>
</dbReference>
<dbReference type="Pfam" id="PF25304">
    <property type="entry name" value="WHD_eIF2D"/>
    <property type="match status" value="1"/>
</dbReference>
<feature type="domain" description="SUI1" evidence="3">
    <location>
        <begin position="496"/>
        <end position="568"/>
    </location>
</feature>
<evidence type="ECO:0000259" key="3">
    <source>
        <dbReference type="PROSITE" id="PS50296"/>
    </source>
</evidence>
<dbReference type="SUPFAM" id="SSF47592">
    <property type="entry name" value="SWIB/MDM2 domain"/>
    <property type="match status" value="1"/>
</dbReference>
<dbReference type="Pfam" id="PF26292">
    <property type="entry name" value="PUA_elF2D"/>
    <property type="match status" value="1"/>
</dbReference>
<organism evidence="4 5">
    <name type="scientific">Glossina austeni</name>
    <name type="common">Savannah tsetse fly</name>
    <dbReference type="NCBI Taxonomy" id="7395"/>
    <lineage>
        <taxon>Eukaryota</taxon>
        <taxon>Metazoa</taxon>
        <taxon>Ecdysozoa</taxon>
        <taxon>Arthropoda</taxon>
        <taxon>Hexapoda</taxon>
        <taxon>Insecta</taxon>
        <taxon>Pterygota</taxon>
        <taxon>Neoptera</taxon>
        <taxon>Endopterygota</taxon>
        <taxon>Diptera</taxon>
        <taxon>Brachycera</taxon>
        <taxon>Muscomorpha</taxon>
        <taxon>Hippoboscoidea</taxon>
        <taxon>Glossinidae</taxon>
        <taxon>Glossina</taxon>
    </lineage>
</organism>
<dbReference type="InterPro" id="IPR048248">
    <property type="entry name" value="PUA_eIF2d-like"/>
</dbReference>
<dbReference type="InterPro" id="IPR041366">
    <property type="entry name" value="Pre-PUA"/>
</dbReference>
<feature type="region of interest" description="Disordered" evidence="2">
    <location>
        <begin position="217"/>
        <end position="241"/>
    </location>
</feature>
<dbReference type="FunFam" id="3.30.780.10:FF:000016">
    <property type="entry name" value="eukaryotic translation initiation factor 2D"/>
    <property type="match status" value="1"/>
</dbReference>
<dbReference type="CDD" id="cd21156">
    <property type="entry name" value="PUA_eIF2d-like"/>
    <property type="match status" value="1"/>
</dbReference>
<protein>
    <recommendedName>
        <fullName evidence="3">SUI1 domain-containing protein</fullName>
    </recommendedName>
</protein>
<dbReference type="InterPro" id="IPR001950">
    <property type="entry name" value="SUI1"/>
</dbReference>
<dbReference type="Pfam" id="PF17832">
    <property type="entry name" value="Pre-PUA"/>
    <property type="match status" value="1"/>
</dbReference>
<dbReference type="SUPFAM" id="SSF88697">
    <property type="entry name" value="PUA domain-like"/>
    <property type="match status" value="1"/>
</dbReference>
<dbReference type="AlphaFoldDB" id="A0A1A9V748"/>
<dbReference type="CDD" id="cd11610">
    <property type="entry name" value="eIF2D_N"/>
    <property type="match status" value="1"/>
</dbReference>
<dbReference type="PROSITE" id="PS50296">
    <property type="entry name" value="SUI1"/>
    <property type="match status" value="1"/>
</dbReference>
<name>A0A1A9V748_GLOAU</name>
<dbReference type="InterPro" id="IPR039757">
    <property type="entry name" value="EIF2D"/>
</dbReference>
<dbReference type="Gene3D" id="3.30.780.10">
    <property type="entry name" value="SUI1-like domain"/>
    <property type="match status" value="1"/>
</dbReference>
<proteinExistence type="predicted"/>
<evidence type="ECO:0000256" key="2">
    <source>
        <dbReference type="SAM" id="MobiDB-lite"/>
    </source>
</evidence>
<dbReference type="InterPro" id="IPR048247">
    <property type="entry name" value="eIF2D_N"/>
</dbReference>
<dbReference type="PROSITE" id="PS50890">
    <property type="entry name" value="PUA"/>
    <property type="match status" value="1"/>
</dbReference>
<dbReference type="PANTHER" id="PTHR12217:SF4">
    <property type="entry name" value="EUKARYOTIC TRANSLATION INITIATION FACTOR 2D"/>
    <property type="match status" value="1"/>
</dbReference>
<evidence type="ECO:0000256" key="1">
    <source>
        <dbReference type="ARBA" id="ARBA00022490"/>
    </source>
</evidence>
<dbReference type="FunFam" id="3.10.400.20:FF:000004">
    <property type="entry name" value="Eukaryotic Initiation Factor"/>
    <property type="match status" value="1"/>
</dbReference>